<dbReference type="Gene3D" id="1.25.40.10">
    <property type="entry name" value="Tetratricopeptide repeat domain"/>
    <property type="match status" value="5"/>
</dbReference>
<evidence type="ECO:0000256" key="7">
    <source>
        <dbReference type="ARBA" id="ARBA00023054"/>
    </source>
</evidence>
<feature type="domain" description="CHAT" evidence="11">
    <location>
        <begin position="878"/>
        <end position="1203"/>
    </location>
</feature>
<dbReference type="GO" id="GO:0007018">
    <property type="term" value="P:microtubule-based movement"/>
    <property type="evidence" value="ECO:0007669"/>
    <property type="project" value="TreeGrafter"/>
</dbReference>
<dbReference type="Pfam" id="PF12770">
    <property type="entry name" value="CHAT"/>
    <property type="match status" value="1"/>
</dbReference>
<dbReference type="GO" id="GO:0019894">
    <property type="term" value="F:kinesin binding"/>
    <property type="evidence" value="ECO:0007669"/>
    <property type="project" value="TreeGrafter"/>
</dbReference>
<feature type="repeat" description="TPR" evidence="10">
    <location>
        <begin position="120"/>
        <end position="153"/>
    </location>
</feature>
<comment type="similarity">
    <text evidence="2">Belongs to the kinesin light chain family.</text>
</comment>
<feature type="repeat" description="TPR" evidence="10">
    <location>
        <begin position="582"/>
        <end position="615"/>
    </location>
</feature>
<feature type="repeat" description="TPR" evidence="10">
    <location>
        <begin position="540"/>
        <end position="573"/>
    </location>
</feature>
<dbReference type="GO" id="GO:0005871">
    <property type="term" value="C:kinesin complex"/>
    <property type="evidence" value="ECO:0007669"/>
    <property type="project" value="InterPro"/>
</dbReference>
<keyword evidence="5" id="KW-0677">Repeat</keyword>
<comment type="subcellular location">
    <subcellularLocation>
        <location evidence="1">Cytoplasm</location>
        <location evidence="1">Cytoskeleton</location>
    </subcellularLocation>
</comment>
<dbReference type="PRINTS" id="PR00381">
    <property type="entry name" value="KINESINLIGHT"/>
</dbReference>
<dbReference type="Pfam" id="PF13374">
    <property type="entry name" value="TPR_10"/>
    <property type="match status" value="1"/>
</dbReference>
<dbReference type="KEGG" id="nja:NSJP_1251"/>
<dbReference type="Pfam" id="PF13424">
    <property type="entry name" value="TPR_12"/>
    <property type="match status" value="7"/>
</dbReference>
<dbReference type="GO" id="GO:0005737">
    <property type="term" value="C:cytoplasm"/>
    <property type="evidence" value="ECO:0007669"/>
    <property type="project" value="TreeGrafter"/>
</dbReference>
<evidence type="ECO:0000256" key="10">
    <source>
        <dbReference type="PROSITE-ProRule" id="PRU00339"/>
    </source>
</evidence>
<evidence type="ECO:0000256" key="6">
    <source>
        <dbReference type="ARBA" id="ARBA00022803"/>
    </source>
</evidence>
<dbReference type="SUPFAM" id="SSF48452">
    <property type="entry name" value="TPR-like"/>
    <property type="match status" value="5"/>
</dbReference>
<dbReference type="PROSITE" id="PS51257">
    <property type="entry name" value="PROKAR_LIPOPROTEIN"/>
    <property type="match status" value="1"/>
</dbReference>
<evidence type="ECO:0000313" key="12">
    <source>
        <dbReference type="EMBL" id="SLM47423.1"/>
    </source>
</evidence>
<keyword evidence="7" id="KW-0175">Coiled coil</keyword>
<evidence type="ECO:0000256" key="3">
    <source>
        <dbReference type="ARBA" id="ARBA00022490"/>
    </source>
</evidence>
<evidence type="ECO:0000256" key="9">
    <source>
        <dbReference type="ARBA" id="ARBA00023212"/>
    </source>
</evidence>
<dbReference type="GO" id="GO:0005874">
    <property type="term" value="C:microtubule"/>
    <property type="evidence" value="ECO:0007669"/>
    <property type="project" value="UniProtKB-KW"/>
</dbReference>
<dbReference type="AlphaFoldDB" id="A0A1W1I3K3"/>
<dbReference type="PANTHER" id="PTHR45783">
    <property type="entry name" value="KINESIN LIGHT CHAIN"/>
    <property type="match status" value="1"/>
</dbReference>
<dbReference type="OrthoDB" id="9797911at2"/>
<protein>
    <submittedName>
        <fullName evidence="12">Kinesin light chain-like protein</fullName>
    </submittedName>
</protein>
<dbReference type="EMBL" id="LT828648">
    <property type="protein sequence ID" value="SLM47423.1"/>
    <property type="molecule type" value="Genomic_DNA"/>
</dbReference>
<dbReference type="PANTHER" id="PTHR45783:SF3">
    <property type="entry name" value="KINESIN LIGHT CHAIN"/>
    <property type="match status" value="1"/>
</dbReference>
<feature type="repeat" description="TPR" evidence="10">
    <location>
        <begin position="204"/>
        <end position="237"/>
    </location>
</feature>
<sequence length="1208" mass="130952">MRQLALHQVWCLFFACIATLTTLTPTWGKKDELATAEQLNTKVMLLYDSGKYTEAISLAKRALVINESALGQNHPTTAASLNNLATLYHLTGAYAKAEPLYERALAIREKVLGPQHPTTATSLNNLAGLYKATGTYAKAEPLYERALAIREKVLGPQHPTTATSLDDLAGLYEATGTYAKAEPLYERALAIREKVLGPQHPDTATSLNNLALLYHLTGAYAKAEPLYERALAIREKVLGPQHPATATSLNNLAGLYETTGTYAKAEPLYERALAIQLKVLGPTHPATATSLNNLAGLYKATGTYAKAEPLYERALAIREKVLGPQHPTTAASLNNLAELYETTGTYAKAEPLYERALAIWEKVLGPQHPTTATSLNNLAGLYKATGTYAKAEPLYERALAIREKVLGPQHPATATSLNNLAGLYEATGTYAKAEPLYERALAIWEKVLGPQHPDTATSLDNLATLYHVTGAYAKAEPLYERALAIQEKVLGPTHPATATSLSHLAALYEATGTYAKAEPLYERALAIREKVLGPQHPATATSLNNLAGLYKATGTYAKAEPLYERALAIQEKVLGPTHPAMATSLSHLAGLYKATGTYAKAEPLYERALAIREKVLGPQHPDTGIVLYELAFLAWRQSRSADALDKFQRAVHIEDLNARRVLVQGDEERKQAYLATLVESTVVTSFAVAAALHEPTATSLGLEVVLQRKGRILDVLTDSLLRLRKRLTPEDQELLTNYQAATTDWATLNMRGPGPLRLEQYRTQLVALQQQISSFETQLSSRSGRFRAELDPVTLEKVQRALPPRAVLLEWVHYEPFKPEAINNEPSWGAPRYAVYLLKPSGSAVLVDLGEAQAIDTEVASLLAAVRHPGGTKTVQMRAQALHRRLLQTLYPHVGSATQLLISPDGALNLLPFGVLQDSQGQYLAEQYEITYLTSGRDLLRPASSATTQHPMLLVANPDFGPLDSLATGEIVKARRSADVERGGLRFTPLPGTAQEAEVLGALLQLQPSQMMTESFATEAAVKQVHGPQILHLATHGFFLSDQPMDLTASARAAGFAPELRPLSLRQENPLLRSGLALAGANQLRSGPKDDGILTALEMASLDLDGTELAVLSACETGVGDVHNGEGVYGLRRALVLAGVRAQVVSLWKVDDATTKEFMVAYYKQLQTGMGPSAALSVVQIAMQKNPTLAHPYYWAAFVVIGNASPLN</sequence>
<keyword evidence="3" id="KW-0963">Cytoplasm</keyword>
<keyword evidence="4" id="KW-0493">Microtubule</keyword>
<evidence type="ECO:0000256" key="4">
    <source>
        <dbReference type="ARBA" id="ARBA00022701"/>
    </source>
</evidence>
<dbReference type="InterPro" id="IPR011990">
    <property type="entry name" value="TPR-like_helical_dom_sf"/>
</dbReference>
<accession>A0A1W1I3K3</accession>
<keyword evidence="9" id="KW-0206">Cytoskeleton</keyword>
<dbReference type="InterPro" id="IPR019734">
    <property type="entry name" value="TPR_rpt"/>
</dbReference>
<feature type="repeat" description="TPR" evidence="10">
    <location>
        <begin position="78"/>
        <end position="111"/>
    </location>
</feature>
<dbReference type="InterPro" id="IPR002151">
    <property type="entry name" value="Kinesin_light"/>
</dbReference>
<feature type="repeat" description="TPR" evidence="10">
    <location>
        <begin position="498"/>
        <end position="531"/>
    </location>
</feature>
<reference evidence="12 13" key="1">
    <citation type="submission" date="2017-03" db="EMBL/GenBank/DDBJ databases">
        <authorList>
            <person name="Afonso C.L."/>
            <person name="Miller P.J."/>
            <person name="Scott M.A."/>
            <person name="Spackman E."/>
            <person name="Goraichik I."/>
            <person name="Dimitrov K.M."/>
            <person name="Suarez D.L."/>
            <person name="Swayne D.E."/>
        </authorList>
    </citation>
    <scope>NUCLEOTIDE SEQUENCE [LARGE SCALE GENOMIC DNA]</scope>
    <source>
        <strain evidence="12">Genome sequencing of Nitrospira japonica strain NJ11</strain>
    </source>
</reference>
<evidence type="ECO:0000256" key="1">
    <source>
        <dbReference type="ARBA" id="ARBA00004245"/>
    </source>
</evidence>
<evidence type="ECO:0000313" key="13">
    <source>
        <dbReference type="Proteomes" id="UP000192042"/>
    </source>
</evidence>
<feature type="repeat" description="TPR" evidence="10">
    <location>
        <begin position="288"/>
        <end position="321"/>
    </location>
</feature>
<dbReference type="STRING" id="1325564.NSJP_1251"/>
<feature type="repeat" description="TPR" evidence="10">
    <location>
        <begin position="372"/>
        <end position="405"/>
    </location>
</feature>
<evidence type="ECO:0000256" key="8">
    <source>
        <dbReference type="ARBA" id="ARBA00023175"/>
    </source>
</evidence>
<dbReference type="RefSeq" id="WP_080885960.1">
    <property type="nucleotide sequence ID" value="NZ_LT828648.1"/>
</dbReference>
<organism evidence="12 13">
    <name type="scientific">Nitrospira japonica</name>
    <dbReference type="NCBI Taxonomy" id="1325564"/>
    <lineage>
        <taxon>Bacteria</taxon>
        <taxon>Pseudomonadati</taxon>
        <taxon>Nitrospirota</taxon>
        <taxon>Nitrospiria</taxon>
        <taxon>Nitrospirales</taxon>
        <taxon>Nitrospiraceae</taxon>
        <taxon>Nitrospira</taxon>
    </lineage>
</organism>
<keyword evidence="13" id="KW-1185">Reference proteome</keyword>
<evidence type="ECO:0000259" key="11">
    <source>
        <dbReference type="Pfam" id="PF12770"/>
    </source>
</evidence>
<feature type="repeat" description="TPR" evidence="10">
    <location>
        <begin position="456"/>
        <end position="489"/>
    </location>
</feature>
<name>A0A1W1I3K3_9BACT</name>
<evidence type="ECO:0000256" key="2">
    <source>
        <dbReference type="ARBA" id="ARBA00009622"/>
    </source>
</evidence>
<evidence type="ECO:0000256" key="5">
    <source>
        <dbReference type="ARBA" id="ARBA00022737"/>
    </source>
</evidence>
<gene>
    <name evidence="12" type="ORF">NSJP_1251</name>
</gene>
<dbReference type="InterPro" id="IPR024983">
    <property type="entry name" value="CHAT_dom"/>
</dbReference>
<dbReference type="PROSITE" id="PS50005">
    <property type="entry name" value="TPR"/>
    <property type="match status" value="9"/>
</dbReference>
<dbReference type="Proteomes" id="UP000192042">
    <property type="component" value="Chromosome I"/>
</dbReference>
<keyword evidence="8" id="KW-0505">Motor protein</keyword>
<dbReference type="SMART" id="SM00028">
    <property type="entry name" value="TPR"/>
    <property type="match status" value="15"/>
</dbReference>
<keyword evidence="6 10" id="KW-0802">TPR repeat</keyword>
<proteinExistence type="inferred from homology"/>